<reference evidence="1 2" key="1">
    <citation type="submission" date="2019-02" db="EMBL/GenBank/DDBJ databases">
        <title>Deep-cultivation of Planctomycetes and their phenomic and genomic characterization uncovers novel biology.</title>
        <authorList>
            <person name="Wiegand S."/>
            <person name="Jogler M."/>
            <person name="Boedeker C."/>
            <person name="Pinto D."/>
            <person name="Vollmers J."/>
            <person name="Rivas-Marin E."/>
            <person name="Kohn T."/>
            <person name="Peeters S.H."/>
            <person name="Heuer A."/>
            <person name="Rast P."/>
            <person name="Oberbeckmann S."/>
            <person name="Bunk B."/>
            <person name="Jeske O."/>
            <person name="Meyerdierks A."/>
            <person name="Storesund J.E."/>
            <person name="Kallscheuer N."/>
            <person name="Luecker S."/>
            <person name="Lage O.M."/>
            <person name="Pohl T."/>
            <person name="Merkel B.J."/>
            <person name="Hornburger P."/>
            <person name="Mueller R.-W."/>
            <person name="Bruemmer F."/>
            <person name="Labrenz M."/>
            <person name="Spormann A.M."/>
            <person name="Op Den Camp H."/>
            <person name="Overmann J."/>
            <person name="Amann R."/>
            <person name="Jetten M.S.M."/>
            <person name="Mascher T."/>
            <person name="Medema M.H."/>
            <person name="Devos D.P."/>
            <person name="Kaster A.-K."/>
            <person name="Ovreas L."/>
            <person name="Rohde M."/>
            <person name="Galperin M.Y."/>
            <person name="Jogler C."/>
        </authorList>
    </citation>
    <scope>NUCLEOTIDE SEQUENCE [LARGE SCALE GENOMIC DNA]</scope>
    <source>
        <strain evidence="1 2">Poly51</strain>
    </source>
</reference>
<evidence type="ECO:0000313" key="1">
    <source>
        <dbReference type="EMBL" id="TWU59887.1"/>
    </source>
</evidence>
<dbReference type="AlphaFoldDB" id="A0A5C6FIJ0"/>
<protein>
    <submittedName>
        <fullName evidence="1">Uncharacterized protein</fullName>
    </submittedName>
</protein>
<dbReference type="Proteomes" id="UP000318288">
    <property type="component" value="Unassembled WGS sequence"/>
</dbReference>
<name>A0A5C6FIJ0_9BACT</name>
<dbReference type="EMBL" id="SJPW01000001">
    <property type="protein sequence ID" value="TWU59887.1"/>
    <property type="molecule type" value="Genomic_DNA"/>
</dbReference>
<dbReference type="OrthoDB" id="286446at2"/>
<dbReference type="RefSeq" id="WP_146453448.1">
    <property type="nucleotide sequence ID" value="NZ_SJPW01000001.1"/>
</dbReference>
<accession>A0A5C6FIJ0</accession>
<keyword evidence="2" id="KW-1185">Reference proteome</keyword>
<comment type="caution">
    <text evidence="1">The sequence shown here is derived from an EMBL/GenBank/DDBJ whole genome shotgun (WGS) entry which is preliminary data.</text>
</comment>
<proteinExistence type="predicted"/>
<sequence length="246" mass="27569">MINRFDKNLGSTLRPYLWIVFAVAVILISDRVSAEDSLHPMPAHALAVRREHVPIQLDGETYFVEAASSSVRLTAHVSRPQSANVVAAPANFDADAAIDGWRAEVVLLDAQDRPVVTRAHATFELMPQISTITPGYFRNVTDAPMVWSLPLKFDDQGVAHVRLPIPYRFEAIMNRPIDQDSRIRDIPFSSVTSGYRPFPDEIQRARRQIWIDPLDSRLGGPQWGRLTVRVSVPTEGVFDAQTIVSF</sequence>
<gene>
    <name evidence="1" type="ORF">Poly51_01600</name>
</gene>
<evidence type="ECO:0000313" key="2">
    <source>
        <dbReference type="Proteomes" id="UP000318288"/>
    </source>
</evidence>
<organism evidence="1 2">
    <name type="scientific">Rubripirellula tenax</name>
    <dbReference type="NCBI Taxonomy" id="2528015"/>
    <lineage>
        <taxon>Bacteria</taxon>
        <taxon>Pseudomonadati</taxon>
        <taxon>Planctomycetota</taxon>
        <taxon>Planctomycetia</taxon>
        <taxon>Pirellulales</taxon>
        <taxon>Pirellulaceae</taxon>
        <taxon>Rubripirellula</taxon>
    </lineage>
</organism>